<dbReference type="InterPro" id="IPR013525">
    <property type="entry name" value="ABC2_TM"/>
</dbReference>
<protein>
    <recommendedName>
        <fullName evidence="8">Transport permease protein</fullName>
    </recommendedName>
</protein>
<accession>A0A8J3GMX3</accession>
<organism evidence="10 11">
    <name type="scientific">Tianweitania populi</name>
    <dbReference type="NCBI Taxonomy" id="1607949"/>
    <lineage>
        <taxon>Bacteria</taxon>
        <taxon>Pseudomonadati</taxon>
        <taxon>Pseudomonadota</taxon>
        <taxon>Alphaproteobacteria</taxon>
        <taxon>Hyphomicrobiales</taxon>
        <taxon>Phyllobacteriaceae</taxon>
        <taxon>Tianweitania</taxon>
    </lineage>
</organism>
<dbReference type="Proteomes" id="UP000630142">
    <property type="component" value="Unassembled WGS sequence"/>
</dbReference>
<reference evidence="10" key="1">
    <citation type="journal article" date="2014" name="Int. J. Syst. Evol. Microbiol.">
        <title>Complete genome sequence of Corynebacterium casei LMG S-19264T (=DSM 44701T), isolated from a smear-ripened cheese.</title>
        <authorList>
            <consortium name="US DOE Joint Genome Institute (JGI-PGF)"/>
            <person name="Walter F."/>
            <person name="Albersmeier A."/>
            <person name="Kalinowski J."/>
            <person name="Ruckert C."/>
        </authorList>
    </citation>
    <scope>NUCLEOTIDE SEQUENCE</scope>
    <source>
        <strain evidence="10">KCTC 42249</strain>
    </source>
</reference>
<reference evidence="10" key="2">
    <citation type="submission" date="2020-09" db="EMBL/GenBank/DDBJ databases">
        <authorList>
            <person name="Sun Q."/>
            <person name="Kim S."/>
        </authorList>
    </citation>
    <scope>NUCLEOTIDE SEQUENCE</scope>
    <source>
        <strain evidence="10">KCTC 42249</strain>
    </source>
</reference>
<keyword evidence="11" id="KW-1185">Reference proteome</keyword>
<comment type="subcellular location">
    <subcellularLocation>
        <location evidence="8">Cell inner membrane</location>
        <topology evidence="8">Multi-pass membrane protein</topology>
    </subcellularLocation>
    <subcellularLocation>
        <location evidence="1">Cell membrane</location>
        <topology evidence="1">Multi-pass membrane protein</topology>
    </subcellularLocation>
</comment>
<feature type="transmembrane region" description="Helical" evidence="8">
    <location>
        <begin position="250"/>
        <end position="274"/>
    </location>
</feature>
<dbReference type="Gene3D" id="3.40.1710.10">
    <property type="entry name" value="abc type-2 transporter like domain"/>
    <property type="match status" value="1"/>
</dbReference>
<dbReference type="PRINTS" id="PR00164">
    <property type="entry name" value="ABC2TRNSPORT"/>
</dbReference>
<evidence type="ECO:0000313" key="11">
    <source>
        <dbReference type="Proteomes" id="UP000630142"/>
    </source>
</evidence>
<feature type="transmembrane region" description="Helical" evidence="8">
    <location>
        <begin position="21"/>
        <end position="40"/>
    </location>
</feature>
<evidence type="ECO:0000256" key="8">
    <source>
        <dbReference type="RuleBase" id="RU361157"/>
    </source>
</evidence>
<evidence type="ECO:0000256" key="6">
    <source>
        <dbReference type="ARBA" id="ARBA00022989"/>
    </source>
</evidence>
<feature type="domain" description="ABC transmembrane type-2" evidence="9">
    <location>
        <begin position="133"/>
        <end position="363"/>
    </location>
</feature>
<dbReference type="Pfam" id="PF12698">
    <property type="entry name" value="ABC2_membrane_3"/>
    <property type="match status" value="1"/>
</dbReference>
<keyword evidence="5 8" id="KW-0812">Transmembrane</keyword>
<feature type="transmembrane region" description="Helical" evidence="8">
    <location>
        <begin position="281"/>
        <end position="300"/>
    </location>
</feature>
<evidence type="ECO:0000256" key="4">
    <source>
        <dbReference type="ARBA" id="ARBA00022475"/>
    </source>
</evidence>
<keyword evidence="7 8" id="KW-0472">Membrane</keyword>
<proteinExistence type="inferred from homology"/>
<feature type="transmembrane region" description="Helical" evidence="8">
    <location>
        <begin position="342"/>
        <end position="361"/>
    </location>
</feature>
<evidence type="ECO:0000256" key="7">
    <source>
        <dbReference type="ARBA" id="ARBA00023136"/>
    </source>
</evidence>
<dbReference type="EMBL" id="BMZQ01000005">
    <property type="protein sequence ID" value="GHD22899.1"/>
    <property type="molecule type" value="Genomic_DNA"/>
</dbReference>
<dbReference type="PANTHER" id="PTHR30294:SF44">
    <property type="entry name" value="MULTIDRUG ABC TRANSPORTER PERMEASE YBHR-RELATED"/>
    <property type="match status" value="1"/>
</dbReference>
<name>A0A8J3GMX3_9HYPH</name>
<dbReference type="InterPro" id="IPR047817">
    <property type="entry name" value="ABC2_TM_bact-type"/>
</dbReference>
<dbReference type="RefSeq" id="WP_189507001.1">
    <property type="nucleotide sequence ID" value="NZ_BMZQ01000005.1"/>
</dbReference>
<dbReference type="PANTHER" id="PTHR30294">
    <property type="entry name" value="MEMBRANE COMPONENT OF ABC TRANSPORTER YHHJ-RELATED"/>
    <property type="match status" value="1"/>
</dbReference>
<dbReference type="InterPro" id="IPR051449">
    <property type="entry name" value="ABC-2_transporter_component"/>
</dbReference>
<evidence type="ECO:0000313" key="10">
    <source>
        <dbReference type="EMBL" id="GHD22899.1"/>
    </source>
</evidence>
<comment type="similarity">
    <text evidence="2 8">Belongs to the ABC-2 integral membrane protein family.</text>
</comment>
<dbReference type="GO" id="GO:0043190">
    <property type="term" value="C:ATP-binding cassette (ABC) transporter complex"/>
    <property type="evidence" value="ECO:0007669"/>
    <property type="project" value="InterPro"/>
</dbReference>
<evidence type="ECO:0000256" key="1">
    <source>
        <dbReference type="ARBA" id="ARBA00004651"/>
    </source>
</evidence>
<evidence type="ECO:0000256" key="2">
    <source>
        <dbReference type="ARBA" id="ARBA00007783"/>
    </source>
</evidence>
<dbReference type="PROSITE" id="PS51012">
    <property type="entry name" value="ABC_TM2"/>
    <property type="match status" value="1"/>
</dbReference>
<evidence type="ECO:0000256" key="5">
    <source>
        <dbReference type="ARBA" id="ARBA00022692"/>
    </source>
</evidence>
<dbReference type="InterPro" id="IPR000412">
    <property type="entry name" value="ABC_2_transport"/>
</dbReference>
<feature type="transmembrane region" description="Helical" evidence="8">
    <location>
        <begin position="224"/>
        <end position="244"/>
    </location>
</feature>
<dbReference type="AlphaFoldDB" id="A0A8J3GMX3"/>
<evidence type="ECO:0000259" key="9">
    <source>
        <dbReference type="PROSITE" id="PS51012"/>
    </source>
</evidence>
<feature type="transmembrane region" description="Helical" evidence="8">
    <location>
        <begin position="170"/>
        <end position="194"/>
    </location>
</feature>
<keyword evidence="4 8" id="KW-1003">Cell membrane</keyword>
<keyword evidence="3 8" id="KW-0813">Transport</keyword>
<gene>
    <name evidence="10" type="ORF">GCM10016234_37610</name>
</gene>
<sequence>MWNRIVALIAKELQQLFSTRRNIMLLLTPLVLQLAIFPFATTLELRNATLSILNEDSGAASVELVQRMAAASAFTEVLSLYSEEDLERVIDRQDALLAIRIPPDFSRKVLAGEPVSLQAVIDGRRSNSAQIAYSYIQQITNDFAEERTGQVAPAKLIVRNLYNPNLDYRWFVLPSLVAIIATVGCLLVTSLSLAREREEGTFDQLLVTPLTPAYIMLGKAVPGILVAMAQGGIISLAAVWLYGVPFTGTVWLLMLATFAYALALSGVGLLLSAISNSQQQAFLGVFCFMVPSVVLSGYLAPVENMPTVLRWISAINPLTHFIEMAKGIFLKSYGLAETQTSLLALFGIAVVTLLVAHWVFWKQTKS</sequence>
<comment type="caution">
    <text evidence="10">The sequence shown here is derived from an EMBL/GenBank/DDBJ whole genome shotgun (WGS) entry which is preliminary data.</text>
</comment>
<dbReference type="GO" id="GO:0140359">
    <property type="term" value="F:ABC-type transporter activity"/>
    <property type="evidence" value="ECO:0007669"/>
    <property type="project" value="InterPro"/>
</dbReference>
<evidence type="ECO:0000256" key="3">
    <source>
        <dbReference type="ARBA" id="ARBA00022448"/>
    </source>
</evidence>
<keyword evidence="6 8" id="KW-1133">Transmembrane helix</keyword>